<evidence type="ECO:0000313" key="2">
    <source>
        <dbReference type="Proteomes" id="UP000294802"/>
    </source>
</evidence>
<comment type="caution">
    <text evidence="1">The sequence shown here is derived from an EMBL/GenBank/DDBJ whole genome shotgun (WGS) entry which is preliminary data.</text>
</comment>
<dbReference type="RefSeq" id="WP_133442979.1">
    <property type="nucleotide sequence ID" value="NZ_SCWB01000002.1"/>
</dbReference>
<sequence length="93" mass="11041">MELNRELLLFILQTVNLHKTNQLSLEQLQNLTVNQFSDVSEEVFIFHFEHLTDKCYLSYHNTLKNNERYIYELGLTFYGSAALNQHVSNNQFN</sequence>
<dbReference type="OrthoDB" id="9843941at2"/>
<proteinExistence type="predicted"/>
<accession>A0A4R6BWD5</accession>
<organism evidence="1 2">
    <name type="scientific">Macrococcus lamae</name>
    <dbReference type="NCBI Taxonomy" id="198484"/>
    <lineage>
        <taxon>Bacteria</taxon>
        <taxon>Bacillati</taxon>
        <taxon>Bacillota</taxon>
        <taxon>Bacilli</taxon>
        <taxon>Bacillales</taxon>
        <taxon>Staphylococcaceae</taxon>
        <taxon>Macrococcus</taxon>
    </lineage>
</organism>
<protein>
    <submittedName>
        <fullName evidence="1">Uncharacterized protein</fullName>
    </submittedName>
</protein>
<dbReference type="EMBL" id="SCWB01000002">
    <property type="protein sequence ID" value="TDM12764.1"/>
    <property type="molecule type" value="Genomic_DNA"/>
</dbReference>
<keyword evidence="2" id="KW-1185">Reference proteome</keyword>
<reference evidence="1 2" key="1">
    <citation type="submission" date="2019-01" db="EMBL/GenBank/DDBJ databases">
        <title>Draft genome sequences of the type strains of six Macrococcus species.</title>
        <authorList>
            <person name="Mazhar S."/>
            <person name="Altermann E."/>
            <person name="Hill C."/>
            <person name="Mcauliffe O."/>
        </authorList>
    </citation>
    <scope>NUCLEOTIDE SEQUENCE [LARGE SCALE GENOMIC DNA]</scope>
    <source>
        <strain evidence="1 2">CCM4815</strain>
    </source>
</reference>
<dbReference type="AlphaFoldDB" id="A0A4R6BWD5"/>
<gene>
    <name evidence="1" type="ORF">ERX29_01810</name>
</gene>
<evidence type="ECO:0000313" key="1">
    <source>
        <dbReference type="EMBL" id="TDM12764.1"/>
    </source>
</evidence>
<dbReference type="Proteomes" id="UP000294802">
    <property type="component" value="Unassembled WGS sequence"/>
</dbReference>
<name>A0A4R6BWD5_9STAP</name>